<feature type="transmembrane region" description="Helical" evidence="1">
    <location>
        <begin position="33"/>
        <end position="52"/>
    </location>
</feature>
<dbReference type="PANTHER" id="PTHR37938">
    <property type="entry name" value="BLL0215 PROTEIN"/>
    <property type="match status" value="1"/>
</dbReference>
<organism evidence="3 4">
    <name type="scientific">Berkelbacteria bacterium GW2011_GWA2_38_9</name>
    <dbReference type="NCBI Taxonomy" id="1618334"/>
    <lineage>
        <taxon>Bacteria</taxon>
        <taxon>Candidatus Berkelbacteria</taxon>
    </lineage>
</organism>
<dbReference type="EMBL" id="LBVO01000010">
    <property type="protein sequence ID" value="KKQ90240.1"/>
    <property type="molecule type" value="Genomic_DNA"/>
</dbReference>
<dbReference type="AlphaFoldDB" id="A0A0G0LQJ1"/>
<dbReference type="InterPro" id="IPR005182">
    <property type="entry name" value="YdbS-like_PH"/>
</dbReference>
<feature type="transmembrane region" description="Helical" evidence="1">
    <location>
        <begin position="58"/>
        <end position="79"/>
    </location>
</feature>
<evidence type="ECO:0000313" key="3">
    <source>
        <dbReference type="EMBL" id="KKQ90240.1"/>
    </source>
</evidence>
<protein>
    <recommendedName>
        <fullName evidence="2">YdbS-like PH domain-containing protein</fullName>
    </recommendedName>
</protein>
<dbReference type="Pfam" id="PF03703">
    <property type="entry name" value="bPH_2"/>
    <property type="match status" value="1"/>
</dbReference>
<evidence type="ECO:0000259" key="2">
    <source>
        <dbReference type="Pfam" id="PF03703"/>
    </source>
</evidence>
<comment type="caution">
    <text evidence="3">The sequence shown here is derived from an EMBL/GenBank/DDBJ whole genome shotgun (WGS) entry which is preliminary data.</text>
</comment>
<evidence type="ECO:0000256" key="1">
    <source>
        <dbReference type="SAM" id="Phobius"/>
    </source>
</evidence>
<reference evidence="3 4" key="1">
    <citation type="journal article" date="2015" name="Nature">
        <title>rRNA introns, odd ribosomes, and small enigmatic genomes across a large radiation of phyla.</title>
        <authorList>
            <person name="Brown C.T."/>
            <person name="Hug L.A."/>
            <person name="Thomas B.C."/>
            <person name="Sharon I."/>
            <person name="Castelle C.J."/>
            <person name="Singh A."/>
            <person name="Wilkins M.J."/>
            <person name="Williams K.H."/>
            <person name="Banfield J.F."/>
        </authorList>
    </citation>
    <scope>NUCLEOTIDE SEQUENCE [LARGE SCALE GENOMIC DNA]</scope>
</reference>
<evidence type="ECO:0000313" key="4">
    <source>
        <dbReference type="Proteomes" id="UP000033934"/>
    </source>
</evidence>
<name>A0A0G0LQJ1_9BACT</name>
<proteinExistence type="predicted"/>
<keyword evidence="1" id="KW-1133">Transmembrane helix</keyword>
<keyword evidence="1" id="KW-0472">Membrane</keyword>
<sequence>MPSSSNYSFHGQQPNETVKAVFKRHPWSYLHSAIKLLIFLLVPWIVFLFSGFSRPFSVTALVISLVGLIWAVLIIYLWNANVVILTDRRVMIIDLKNPISRQVTEVPLKNIQDSYFESRGLLKTIFGYGDIILQTAGSRESNIVLKNLDAPYDVQQLISRTIE</sequence>
<gene>
    <name evidence="3" type="ORF">UT11_C0010G0002</name>
</gene>
<accession>A0A0G0LQJ1</accession>
<dbReference type="Proteomes" id="UP000033934">
    <property type="component" value="Unassembled WGS sequence"/>
</dbReference>
<keyword evidence="1" id="KW-0812">Transmembrane</keyword>
<dbReference type="PANTHER" id="PTHR37938:SF1">
    <property type="entry name" value="BLL0215 PROTEIN"/>
    <property type="match status" value="1"/>
</dbReference>
<feature type="domain" description="YdbS-like PH" evidence="2">
    <location>
        <begin position="83"/>
        <end position="154"/>
    </location>
</feature>